<organism evidence="1 2">
    <name type="scientific">Ameca splendens</name>
    <dbReference type="NCBI Taxonomy" id="208324"/>
    <lineage>
        <taxon>Eukaryota</taxon>
        <taxon>Metazoa</taxon>
        <taxon>Chordata</taxon>
        <taxon>Craniata</taxon>
        <taxon>Vertebrata</taxon>
        <taxon>Euteleostomi</taxon>
        <taxon>Actinopterygii</taxon>
        <taxon>Neopterygii</taxon>
        <taxon>Teleostei</taxon>
        <taxon>Neoteleostei</taxon>
        <taxon>Acanthomorphata</taxon>
        <taxon>Ovalentaria</taxon>
        <taxon>Atherinomorphae</taxon>
        <taxon>Cyprinodontiformes</taxon>
        <taxon>Goodeidae</taxon>
        <taxon>Ameca</taxon>
    </lineage>
</organism>
<gene>
    <name evidence="1" type="ORF">AMECASPLE_023920</name>
</gene>
<dbReference type="EMBL" id="JAHRIP010021052">
    <property type="protein sequence ID" value="MEQ2288568.1"/>
    <property type="molecule type" value="Genomic_DNA"/>
</dbReference>
<reference evidence="1 2" key="1">
    <citation type="submission" date="2021-06" db="EMBL/GenBank/DDBJ databases">
        <authorList>
            <person name="Palmer J.M."/>
        </authorList>
    </citation>
    <scope>NUCLEOTIDE SEQUENCE [LARGE SCALE GENOMIC DNA]</scope>
    <source>
        <strain evidence="1 2">AS_MEX2019</strain>
        <tissue evidence="1">Muscle</tissue>
    </source>
</reference>
<accession>A0ABV0Y459</accession>
<comment type="caution">
    <text evidence="1">The sequence shown here is derived from an EMBL/GenBank/DDBJ whole genome shotgun (WGS) entry which is preliminary data.</text>
</comment>
<evidence type="ECO:0000313" key="2">
    <source>
        <dbReference type="Proteomes" id="UP001469553"/>
    </source>
</evidence>
<keyword evidence="2" id="KW-1185">Reference proteome</keyword>
<dbReference type="Proteomes" id="UP001469553">
    <property type="component" value="Unassembled WGS sequence"/>
</dbReference>
<name>A0ABV0Y459_9TELE</name>
<protein>
    <submittedName>
        <fullName evidence="1">Uncharacterized protein</fullName>
    </submittedName>
</protein>
<proteinExistence type="predicted"/>
<evidence type="ECO:0000313" key="1">
    <source>
        <dbReference type="EMBL" id="MEQ2288568.1"/>
    </source>
</evidence>
<sequence length="104" mass="12036">MYLYRQPIRFSSSMQVIVFLNLSPIPLVSLKKFKMTVFQRPDSAVKQCSKRPFLCISTILQKSLSVFAISGSLQCECLSEKGLKVRFLLRFSLFILAMIKQYEM</sequence>